<gene>
    <name evidence="1" type="ORF">UFOVP1154_29</name>
    <name evidence="2" type="ORF">UFOVP1341_8</name>
    <name evidence="3" type="ORF">UFOVP1601_19</name>
</gene>
<reference evidence="3" key="1">
    <citation type="submission" date="2020-05" db="EMBL/GenBank/DDBJ databases">
        <authorList>
            <person name="Chiriac C."/>
            <person name="Salcher M."/>
            <person name="Ghai R."/>
            <person name="Kavagutti S V."/>
        </authorList>
    </citation>
    <scope>NUCLEOTIDE SEQUENCE</scope>
</reference>
<accession>A0A6J5ST63</accession>
<dbReference type="EMBL" id="LR797107">
    <property type="protein sequence ID" value="CAB4187316.1"/>
    <property type="molecule type" value="Genomic_DNA"/>
</dbReference>
<protein>
    <submittedName>
        <fullName evidence="3">Uncharacterized protein</fullName>
    </submittedName>
</protein>
<evidence type="ECO:0000313" key="1">
    <source>
        <dbReference type="EMBL" id="CAB4187316.1"/>
    </source>
</evidence>
<organism evidence="3">
    <name type="scientific">uncultured Caudovirales phage</name>
    <dbReference type="NCBI Taxonomy" id="2100421"/>
    <lineage>
        <taxon>Viruses</taxon>
        <taxon>Duplodnaviria</taxon>
        <taxon>Heunggongvirae</taxon>
        <taxon>Uroviricota</taxon>
        <taxon>Caudoviricetes</taxon>
        <taxon>Peduoviridae</taxon>
        <taxon>Maltschvirus</taxon>
        <taxon>Maltschvirus maltsch</taxon>
    </lineage>
</organism>
<proteinExistence type="predicted"/>
<sequence>MASDPRAKLLRLLDARQELSEKMAAIDAEMRALVTGDEGIGDKLKRLNKFYSDAWSGRYGTPYVFNYAADSAQWKRLLKSMSVDELEARVWSFLLSEDKFYMQTRHAFGVFVKSINSLAGLPARGATAVVGCGHEPTCVDGAACTARKYAELAQ</sequence>
<evidence type="ECO:0000313" key="3">
    <source>
        <dbReference type="EMBL" id="CAB4218450.1"/>
    </source>
</evidence>
<name>A0A6J5ST63_9CAUD</name>
<dbReference type="EMBL" id="LR797469">
    <property type="protein sequence ID" value="CAB4218450.1"/>
    <property type="molecule type" value="Genomic_DNA"/>
</dbReference>
<dbReference type="EMBL" id="LR797292">
    <property type="protein sequence ID" value="CAB4199830.1"/>
    <property type="molecule type" value="Genomic_DNA"/>
</dbReference>
<evidence type="ECO:0000313" key="2">
    <source>
        <dbReference type="EMBL" id="CAB4199830.1"/>
    </source>
</evidence>